<reference evidence="3" key="3">
    <citation type="submission" date="2019-03" db="UniProtKB">
        <authorList>
            <consortium name="EnsemblPlants"/>
        </authorList>
    </citation>
    <scope>IDENTIFICATION</scope>
</reference>
<organism evidence="3 4">
    <name type="scientific">Aegilops tauschii subsp. strangulata</name>
    <name type="common">Goatgrass</name>
    <dbReference type="NCBI Taxonomy" id="200361"/>
    <lineage>
        <taxon>Eukaryota</taxon>
        <taxon>Viridiplantae</taxon>
        <taxon>Streptophyta</taxon>
        <taxon>Embryophyta</taxon>
        <taxon>Tracheophyta</taxon>
        <taxon>Spermatophyta</taxon>
        <taxon>Magnoliopsida</taxon>
        <taxon>Liliopsida</taxon>
        <taxon>Poales</taxon>
        <taxon>Poaceae</taxon>
        <taxon>BOP clade</taxon>
        <taxon>Pooideae</taxon>
        <taxon>Triticodae</taxon>
        <taxon>Triticeae</taxon>
        <taxon>Triticinae</taxon>
        <taxon>Aegilops</taxon>
    </lineage>
</organism>
<protein>
    <submittedName>
        <fullName evidence="3">Uncharacterized protein</fullName>
    </submittedName>
</protein>
<feature type="compositionally biased region" description="Low complexity" evidence="1">
    <location>
        <begin position="89"/>
        <end position="101"/>
    </location>
</feature>
<sequence>QAQRSLHFCICMQHHLACSLLSVPSPAILWLSPIPCEPATPVGHSTQGSKKLVRRTAGRKDPARPRPVVAGGGDGQRRQAGGAGGGKGAAEQLGAEAPQPVLRRRLPPRAPHLPRRLPAVRRHLPRRCPHHDAASEASGHQVPRSRRRRSRINSRGSRRSGEDGGQTSSRAAATG</sequence>
<name>A0A452XH37_AEGTS</name>
<evidence type="ECO:0000313" key="3">
    <source>
        <dbReference type="EnsemblPlants" id="AET0Gv20162200.1"/>
    </source>
</evidence>
<reference evidence="4" key="2">
    <citation type="journal article" date="2017" name="Nat. Plants">
        <title>The Aegilops tauschii genome reveals multiple impacts of transposons.</title>
        <authorList>
            <person name="Zhao G."/>
            <person name="Zou C."/>
            <person name="Li K."/>
            <person name="Wang K."/>
            <person name="Li T."/>
            <person name="Gao L."/>
            <person name="Zhang X."/>
            <person name="Wang H."/>
            <person name="Yang Z."/>
            <person name="Liu X."/>
            <person name="Jiang W."/>
            <person name="Mao L."/>
            <person name="Kong X."/>
            <person name="Jiao Y."/>
            <person name="Jia J."/>
        </authorList>
    </citation>
    <scope>NUCLEOTIDE SEQUENCE [LARGE SCALE GENOMIC DNA]</scope>
    <source>
        <strain evidence="4">cv. AL8/78</strain>
    </source>
</reference>
<keyword evidence="4" id="KW-1185">Reference proteome</keyword>
<dbReference type="Proteomes" id="UP000015105">
    <property type="component" value="Unassembled WGS sequence"/>
</dbReference>
<evidence type="ECO:0000256" key="1">
    <source>
        <dbReference type="SAM" id="MobiDB-lite"/>
    </source>
</evidence>
<proteinExistence type="predicted"/>
<accession>A0A452XH37</accession>
<reference evidence="4" key="1">
    <citation type="journal article" date="2014" name="Science">
        <title>Ancient hybridizations among the ancestral genomes of bread wheat.</title>
        <authorList>
            <consortium name="International Wheat Genome Sequencing Consortium,"/>
            <person name="Marcussen T."/>
            <person name="Sandve S.R."/>
            <person name="Heier L."/>
            <person name="Spannagl M."/>
            <person name="Pfeifer M."/>
            <person name="Jakobsen K.S."/>
            <person name="Wulff B.B."/>
            <person name="Steuernagel B."/>
            <person name="Mayer K.F."/>
            <person name="Olsen O.A."/>
        </authorList>
    </citation>
    <scope>NUCLEOTIDE SEQUENCE [LARGE SCALE GENOMIC DNA]</scope>
    <source>
        <strain evidence="4">cv. AL8/78</strain>
    </source>
</reference>
<feature type="region of interest" description="Disordered" evidence="1">
    <location>
        <begin position="40"/>
        <end position="175"/>
    </location>
</feature>
<dbReference type="Gramene" id="AET0Gv20162200.1">
    <property type="protein sequence ID" value="AET0Gv20162200.1"/>
    <property type="gene ID" value="AET0Gv20162200"/>
</dbReference>
<keyword evidence="2" id="KW-0732">Signal</keyword>
<dbReference type="AlphaFoldDB" id="A0A452XH37"/>
<feature type="chain" id="PRO_5019139750" evidence="2">
    <location>
        <begin position="18"/>
        <end position="175"/>
    </location>
</feature>
<evidence type="ECO:0000256" key="2">
    <source>
        <dbReference type="SAM" id="SignalP"/>
    </source>
</evidence>
<evidence type="ECO:0000313" key="4">
    <source>
        <dbReference type="Proteomes" id="UP000015105"/>
    </source>
</evidence>
<feature type="compositionally biased region" description="Basic residues" evidence="1">
    <location>
        <begin position="143"/>
        <end position="158"/>
    </location>
</feature>
<feature type="signal peptide" evidence="2">
    <location>
        <begin position="1"/>
        <end position="17"/>
    </location>
</feature>
<feature type="compositionally biased region" description="Basic residues" evidence="1">
    <location>
        <begin position="102"/>
        <end position="129"/>
    </location>
</feature>
<dbReference type="EnsemblPlants" id="AET0Gv20162200.1">
    <property type="protein sequence ID" value="AET0Gv20162200.1"/>
    <property type="gene ID" value="AET0Gv20162200"/>
</dbReference>
<feature type="compositionally biased region" description="Polar residues" evidence="1">
    <location>
        <begin position="166"/>
        <end position="175"/>
    </location>
</feature>